<reference evidence="9" key="1">
    <citation type="journal article" date="2022" name="IScience">
        <title>Evolution of zygomycete secretomes and the origins of terrestrial fungal ecologies.</title>
        <authorList>
            <person name="Chang Y."/>
            <person name="Wang Y."/>
            <person name="Mondo S."/>
            <person name="Ahrendt S."/>
            <person name="Andreopoulos W."/>
            <person name="Barry K."/>
            <person name="Beard J."/>
            <person name="Benny G.L."/>
            <person name="Blankenship S."/>
            <person name="Bonito G."/>
            <person name="Cuomo C."/>
            <person name="Desiro A."/>
            <person name="Gervers K.A."/>
            <person name="Hundley H."/>
            <person name="Kuo A."/>
            <person name="LaButti K."/>
            <person name="Lang B.F."/>
            <person name="Lipzen A."/>
            <person name="O'Donnell K."/>
            <person name="Pangilinan J."/>
            <person name="Reynolds N."/>
            <person name="Sandor L."/>
            <person name="Smith M.E."/>
            <person name="Tsang A."/>
            <person name="Grigoriev I.V."/>
            <person name="Stajich J.E."/>
            <person name="Spatafora J.W."/>
        </authorList>
    </citation>
    <scope>NUCLEOTIDE SEQUENCE</scope>
    <source>
        <strain evidence="9">RSA 2281</strain>
    </source>
</reference>
<dbReference type="InterPro" id="IPR020846">
    <property type="entry name" value="MFS_dom"/>
</dbReference>
<evidence type="ECO:0000256" key="2">
    <source>
        <dbReference type="ARBA" id="ARBA00022448"/>
    </source>
</evidence>
<feature type="transmembrane region" description="Helical" evidence="7">
    <location>
        <begin position="88"/>
        <end position="107"/>
    </location>
</feature>
<accession>A0AAD5K148</accession>
<gene>
    <name evidence="9" type="ORF">BDA99DRAFT_559540</name>
</gene>
<keyword evidence="4 7" id="KW-1133">Transmembrane helix</keyword>
<dbReference type="PANTHER" id="PTHR23501">
    <property type="entry name" value="MAJOR FACILITATOR SUPERFAMILY"/>
    <property type="match status" value="1"/>
</dbReference>
<reference evidence="9" key="2">
    <citation type="submission" date="2023-02" db="EMBL/GenBank/DDBJ databases">
        <authorList>
            <consortium name="DOE Joint Genome Institute"/>
            <person name="Mondo S.J."/>
            <person name="Chang Y."/>
            <person name="Wang Y."/>
            <person name="Ahrendt S."/>
            <person name="Andreopoulos W."/>
            <person name="Barry K."/>
            <person name="Beard J."/>
            <person name="Benny G.L."/>
            <person name="Blankenship S."/>
            <person name="Bonito G."/>
            <person name="Cuomo C."/>
            <person name="Desiro A."/>
            <person name="Gervers K.A."/>
            <person name="Hundley H."/>
            <person name="Kuo A."/>
            <person name="LaButti K."/>
            <person name="Lang B.F."/>
            <person name="Lipzen A."/>
            <person name="O'Donnell K."/>
            <person name="Pangilinan J."/>
            <person name="Reynolds N."/>
            <person name="Sandor L."/>
            <person name="Smith M.W."/>
            <person name="Tsang A."/>
            <person name="Grigoriev I.V."/>
            <person name="Stajich J.E."/>
            <person name="Spatafora J.W."/>
        </authorList>
    </citation>
    <scope>NUCLEOTIDE SEQUENCE</scope>
    <source>
        <strain evidence="9">RSA 2281</strain>
    </source>
</reference>
<feature type="transmembrane region" description="Helical" evidence="7">
    <location>
        <begin position="186"/>
        <end position="203"/>
    </location>
</feature>
<feature type="transmembrane region" description="Helical" evidence="7">
    <location>
        <begin position="209"/>
        <end position="227"/>
    </location>
</feature>
<evidence type="ECO:0000256" key="1">
    <source>
        <dbReference type="ARBA" id="ARBA00004127"/>
    </source>
</evidence>
<dbReference type="GO" id="GO:0012505">
    <property type="term" value="C:endomembrane system"/>
    <property type="evidence" value="ECO:0007669"/>
    <property type="project" value="UniProtKB-SubCell"/>
</dbReference>
<feature type="region of interest" description="Disordered" evidence="6">
    <location>
        <begin position="43"/>
        <end position="69"/>
    </location>
</feature>
<feature type="transmembrane region" description="Helical" evidence="7">
    <location>
        <begin position="578"/>
        <end position="597"/>
    </location>
</feature>
<feature type="transmembrane region" description="Helical" evidence="7">
    <location>
        <begin position="440"/>
        <end position="459"/>
    </location>
</feature>
<feature type="transmembrane region" description="Helical" evidence="7">
    <location>
        <begin position="372"/>
        <end position="394"/>
    </location>
</feature>
<feature type="transmembrane region" description="Helical" evidence="7">
    <location>
        <begin position="336"/>
        <end position="360"/>
    </location>
</feature>
<dbReference type="Proteomes" id="UP001209540">
    <property type="component" value="Unassembled WGS sequence"/>
</dbReference>
<proteinExistence type="predicted"/>
<evidence type="ECO:0000256" key="3">
    <source>
        <dbReference type="ARBA" id="ARBA00022692"/>
    </source>
</evidence>
<feature type="transmembrane region" description="Helical" evidence="7">
    <location>
        <begin position="119"/>
        <end position="138"/>
    </location>
</feature>
<keyword evidence="2" id="KW-0813">Transport</keyword>
<evidence type="ECO:0000256" key="4">
    <source>
        <dbReference type="ARBA" id="ARBA00022989"/>
    </source>
</evidence>
<dbReference type="Gene3D" id="1.20.1250.20">
    <property type="entry name" value="MFS general substrate transporter like domains"/>
    <property type="match status" value="1"/>
</dbReference>
<evidence type="ECO:0000313" key="9">
    <source>
        <dbReference type="EMBL" id="KAI9264260.1"/>
    </source>
</evidence>
<dbReference type="AlphaFoldDB" id="A0AAD5K148"/>
<feature type="compositionally biased region" description="Basic and acidic residues" evidence="6">
    <location>
        <begin position="60"/>
        <end position="69"/>
    </location>
</feature>
<protein>
    <recommendedName>
        <fullName evidence="8">Major facilitator superfamily (MFS) profile domain-containing protein</fullName>
    </recommendedName>
</protein>
<comment type="caution">
    <text evidence="9">The sequence shown here is derived from an EMBL/GenBank/DDBJ whole genome shotgun (WGS) entry which is preliminary data.</text>
</comment>
<dbReference type="GO" id="GO:0015174">
    <property type="term" value="F:basic amino acid transmembrane transporter activity"/>
    <property type="evidence" value="ECO:0007669"/>
    <property type="project" value="TreeGrafter"/>
</dbReference>
<evidence type="ECO:0000256" key="7">
    <source>
        <dbReference type="SAM" id="Phobius"/>
    </source>
</evidence>
<dbReference type="PANTHER" id="PTHR23501:SF191">
    <property type="entry name" value="VACUOLAR BASIC AMINO ACID TRANSPORTER 4"/>
    <property type="match status" value="1"/>
</dbReference>
<name>A0AAD5K148_9FUNG</name>
<feature type="transmembrane region" description="Helical" evidence="7">
    <location>
        <begin position="144"/>
        <end position="165"/>
    </location>
</feature>
<dbReference type="EMBL" id="JAIXMP010000012">
    <property type="protein sequence ID" value="KAI9264260.1"/>
    <property type="molecule type" value="Genomic_DNA"/>
</dbReference>
<feature type="domain" description="Major facilitator superfamily (MFS) profile" evidence="8">
    <location>
        <begin position="1"/>
        <end position="601"/>
    </location>
</feature>
<dbReference type="SUPFAM" id="SSF103473">
    <property type="entry name" value="MFS general substrate transporter"/>
    <property type="match status" value="2"/>
</dbReference>
<keyword evidence="10" id="KW-1185">Reference proteome</keyword>
<feature type="transmembrane region" description="Helical" evidence="7">
    <location>
        <begin position="305"/>
        <end position="324"/>
    </location>
</feature>
<feature type="transmembrane region" description="Helical" evidence="7">
    <location>
        <begin position="465"/>
        <end position="490"/>
    </location>
</feature>
<dbReference type="Gene3D" id="1.20.1720.10">
    <property type="entry name" value="Multidrug resistance protein D"/>
    <property type="match status" value="1"/>
</dbReference>
<dbReference type="GO" id="GO:0000329">
    <property type="term" value="C:fungal-type vacuole membrane"/>
    <property type="evidence" value="ECO:0007669"/>
    <property type="project" value="TreeGrafter"/>
</dbReference>
<evidence type="ECO:0000256" key="5">
    <source>
        <dbReference type="ARBA" id="ARBA00023136"/>
    </source>
</evidence>
<dbReference type="Pfam" id="PF07690">
    <property type="entry name" value="MFS_1"/>
    <property type="match status" value="1"/>
</dbReference>
<keyword evidence="5 7" id="KW-0472">Membrane</keyword>
<organism evidence="9 10">
    <name type="scientific">Phascolomyces articulosus</name>
    <dbReference type="NCBI Taxonomy" id="60185"/>
    <lineage>
        <taxon>Eukaryota</taxon>
        <taxon>Fungi</taxon>
        <taxon>Fungi incertae sedis</taxon>
        <taxon>Mucoromycota</taxon>
        <taxon>Mucoromycotina</taxon>
        <taxon>Mucoromycetes</taxon>
        <taxon>Mucorales</taxon>
        <taxon>Lichtheimiaceae</taxon>
        <taxon>Phascolomyces</taxon>
    </lineage>
</organism>
<evidence type="ECO:0000259" key="8">
    <source>
        <dbReference type="PROSITE" id="PS50850"/>
    </source>
</evidence>
<dbReference type="PROSITE" id="PS50850">
    <property type="entry name" value="MFS"/>
    <property type="match status" value="1"/>
</dbReference>
<dbReference type="InterPro" id="IPR036259">
    <property type="entry name" value="MFS_trans_sf"/>
</dbReference>
<comment type="subcellular location">
    <subcellularLocation>
        <location evidence="1">Endomembrane system</location>
        <topology evidence="1">Multi-pass membrane protein</topology>
    </subcellularLocation>
</comment>
<evidence type="ECO:0000313" key="10">
    <source>
        <dbReference type="Proteomes" id="UP001209540"/>
    </source>
</evidence>
<feature type="compositionally biased region" description="Polar residues" evidence="6">
    <location>
        <begin position="48"/>
        <end position="59"/>
    </location>
</feature>
<dbReference type="InterPro" id="IPR011701">
    <property type="entry name" value="MFS"/>
</dbReference>
<keyword evidence="3 7" id="KW-0812">Transmembrane</keyword>
<sequence>MTEYGSIKTSSILTDTNDRNIHKHNDIQQTTYDNDFYNTMEDRDEYNEQSNEPVSQQFGRNDDHEDDTKHKNSLGTLSFTTLIVCSNIAAWVHTSYLLVTVMVQLLYSKLSSLFGRQPMLVCIASLFLIGSIGCSYATSFSQLLVSRVLAGLGGGGSSVMILTVLHDLLPPRQRSQYQSYTYTMQTLGLVCGSPVGGFITQYLGWRYCFKINIIPFLFALYVFAFRLPNYTPPVSDDNIKNNSSDTTVIIKNNQEPINTITSLPASSSTSLIQKQDSNSSYYDNTKPTNICDSDNIFKKLYSIDFLGAILLGAANATFTTGIMLGGNTRPWTDPFILSMLVMSAIFFLIFGLYEIMGAAFPLVSRLIVSSRNIISICIGSHLFGLGSSVSFYVLPQLFMGILGMEPSRAGLCICVESLSISLGSILTGQYLRHQPRYRNFVLTSTIIYTLAISVLSVWTSSLFPFLLGMTCIFIEGIVSGAFVLSTLLGVGTEIPREEVSIVTSLSVMCRLMGYMNGVAIASAILQGSLKTYLYQHIQGEDVEELLEFIRTSIRKVSTLSPEIQQVVVDGLGLAIQKAFWFAVACTCATFLILAVFMENNSLWFPPPDSSIKYKDIQSPNKQKSSTTK</sequence>
<evidence type="ECO:0000256" key="6">
    <source>
        <dbReference type="SAM" id="MobiDB-lite"/>
    </source>
</evidence>